<evidence type="ECO:0000313" key="3">
    <source>
        <dbReference type="Proteomes" id="UP000006868"/>
    </source>
</evidence>
<name>E3E5A4_PAEPS</name>
<gene>
    <name evidence="2" type="ORF">PPSC2_16415</name>
</gene>
<keyword evidence="1" id="KW-1133">Transmembrane helix</keyword>
<evidence type="ECO:0000313" key="2">
    <source>
        <dbReference type="EMBL" id="ADO57464.1"/>
    </source>
</evidence>
<accession>E3E5A4</accession>
<organism evidence="2 3">
    <name type="scientific">Paenibacillus polymyxa (strain SC2)</name>
    <name type="common">Bacillus polymyxa</name>
    <dbReference type="NCBI Taxonomy" id="886882"/>
    <lineage>
        <taxon>Bacteria</taxon>
        <taxon>Bacillati</taxon>
        <taxon>Bacillota</taxon>
        <taxon>Bacilli</taxon>
        <taxon>Bacillales</taxon>
        <taxon>Paenibacillaceae</taxon>
        <taxon>Paenibacillus</taxon>
    </lineage>
</organism>
<sequence>MSTIQTRIYELNHFCNWITTNPDRVDADVRPAALDWLSGEISKLEKKQNARRVGRTLRVRAWLKSLVIIILSSFFPERKG</sequence>
<dbReference type="PATRIC" id="fig|886882.15.peg.3505"/>
<protein>
    <submittedName>
        <fullName evidence="2">Uncharacterized protein</fullName>
    </submittedName>
</protein>
<dbReference type="OrthoDB" id="2666743at2"/>
<keyword evidence="1" id="KW-0812">Transmembrane</keyword>
<dbReference type="AlphaFoldDB" id="E3E5A4"/>
<dbReference type="Proteomes" id="UP000006868">
    <property type="component" value="Chromosome"/>
</dbReference>
<dbReference type="KEGG" id="ppm:PPSC2_16415"/>
<dbReference type="RefSeq" id="WP_013372050.1">
    <property type="nucleotide sequence ID" value="NC_014622.2"/>
</dbReference>
<reference evidence="2 3" key="1">
    <citation type="journal article" date="2011" name="J. Bacteriol.">
        <title>Complete genome sequence of Paenibacillus polymyxa SC2, a strain of plant growth-promoting Rhizobacterium with broad-spectrum antimicrobial activity.</title>
        <authorList>
            <person name="Ma M."/>
            <person name="Wang C."/>
            <person name="Ding Y."/>
            <person name="Li L."/>
            <person name="Shen D."/>
            <person name="Jiang X."/>
            <person name="Guan D."/>
            <person name="Cao F."/>
            <person name="Chen H."/>
            <person name="Feng R."/>
            <person name="Wang X."/>
            <person name="Ge Y."/>
            <person name="Yao L."/>
            <person name="Bing X."/>
            <person name="Yang X."/>
            <person name="Li J."/>
            <person name="Du B."/>
        </authorList>
    </citation>
    <scope>NUCLEOTIDE SEQUENCE [LARGE SCALE GENOMIC DNA]</scope>
    <source>
        <strain evidence="2 3">SC2</strain>
    </source>
</reference>
<feature type="transmembrane region" description="Helical" evidence="1">
    <location>
        <begin position="57"/>
        <end position="75"/>
    </location>
</feature>
<proteinExistence type="predicted"/>
<evidence type="ECO:0000256" key="1">
    <source>
        <dbReference type="SAM" id="Phobius"/>
    </source>
</evidence>
<keyword evidence="1" id="KW-0472">Membrane</keyword>
<dbReference type="EMBL" id="CP002213">
    <property type="protein sequence ID" value="ADO57464.1"/>
    <property type="molecule type" value="Genomic_DNA"/>
</dbReference>
<dbReference type="HOGENOM" id="CLU_2586428_0_0_9"/>